<dbReference type="Proteomes" id="UP000199588">
    <property type="component" value="Unassembled WGS sequence"/>
</dbReference>
<dbReference type="PIRSF" id="PIRSF006470">
    <property type="entry name" value="DctB"/>
    <property type="match status" value="1"/>
</dbReference>
<dbReference type="PANTHER" id="PTHR33376:SF18">
    <property type="entry name" value="2,3-DIKETO-L-GULONATE-BINDING PERIPLASMIC PROTEIN YIAO"/>
    <property type="match status" value="1"/>
</dbReference>
<proteinExistence type="predicted"/>
<keyword evidence="4" id="KW-1185">Reference proteome</keyword>
<dbReference type="InterPro" id="IPR038404">
    <property type="entry name" value="TRAP_DctP_sf"/>
</dbReference>
<dbReference type="RefSeq" id="WP_090655761.1">
    <property type="nucleotide sequence ID" value="NZ_CP015031.1"/>
</dbReference>
<evidence type="ECO:0000256" key="1">
    <source>
        <dbReference type="ARBA" id="ARBA00022729"/>
    </source>
</evidence>
<organism evidence="3 4">
    <name type="scientific">Basfia succiniciproducens</name>
    <dbReference type="NCBI Taxonomy" id="653940"/>
    <lineage>
        <taxon>Bacteria</taxon>
        <taxon>Pseudomonadati</taxon>
        <taxon>Pseudomonadota</taxon>
        <taxon>Gammaproteobacteria</taxon>
        <taxon>Pasteurellales</taxon>
        <taxon>Pasteurellaceae</taxon>
        <taxon>Basfia</taxon>
    </lineage>
</organism>
<feature type="chain" id="PRO_5046529212" evidence="2">
    <location>
        <begin position="24"/>
        <end position="333"/>
    </location>
</feature>
<dbReference type="PANTHER" id="PTHR33376">
    <property type="match status" value="1"/>
</dbReference>
<feature type="signal peptide" evidence="2">
    <location>
        <begin position="1"/>
        <end position="23"/>
    </location>
</feature>
<evidence type="ECO:0000313" key="3">
    <source>
        <dbReference type="EMBL" id="SCY11113.1"/>
    </source>
</evidence>
<comment type="caution">
    <text evidence="3">The sequence shown here is derived from an EMBL/GenBank/DDBJ whole genome shotgun (WGS) entry which is preliminary data.</text>
</comment>
<dbReference type="Gene3D" id="3.40.190.170">
    <property type="entry name" value="Bacterial extracellular solute-binding protein, family 7"/>
    <property type="match status" value="1"/>
</dbReference>
<gene>
    <name evidence="3" type="ORF">SAMN02910354_01518</name>
</gene>
<dbReference type="NCBIfam" id="TIGR00787">
    <property type="entry name" value="dctP"/>
    <property type="match status" value="1"/>
</dbReference>
<keyword evidence="1 2" id="KW-0732">Signal</keyword>
<dbReference type="Pfam" id="PF03480">
    <property type="entry name" value="DctP"/>
    <property type="match status" value="1"/>
</dbReference>
<keyword evidence="3" id="KW-0675">Receptor</keyword>
<dbReference type="SUPFAM" id="SSF53850">
    <property type="entry name" value="Periplasmic binding protein-like II"/>
    <property type="match status" value="1"/>
</dbReference>
<dbReference type="CDD" id="cd13679">
    <property type="entry name" value="PBP2_TRAP_YiaO_like"/>
    <property type="match status" value="1"/>
</dbReference>
<name>A0A1G5D8P4_9PAST</name>
<dbReference type="InterPro" id="IPR004682">
    <property type="entry name" value="TRAP_DctP"/>
</dbReference>
<reference evidence="3 4" key="1">
    <citation type="submission" date="2016-10" db="EMBL/GenBank/DDBJ databases">
        <authorList>
            <person name="Varghese N."/>
            <person name="Submissions S."/>
        </authorList>
    </citation>
    <scope>NUCLEOTIDE SEQUENCE [LARGE SCALE GENOMIC DNA]</scope>
    <source>
        <strain evidence="3 4">DSM 22022</strain>
    </source>
</reference>
<dbReference type="InterPro" id="IPR018389">
    <property type="entry name" value="DctP_fam"/>
</dbReference>
<evidence type="ECO:0000256" key="2">
    <source>
        <dbReference type="SAM" id="SignalP"/>
    </source>
</evidence>
<accession>A0A1G5D8P4</accession>
<protein>
    <submittedName>
        <fullName evidence="3">Tripartite ATP-independent transporter solute receptor, DctP family</fullName>
    </submittedName>
</protein>
<dbReference type="NCBIfam" id="NF037995">
    <property type="entry name" value="TRAP_S1"/>
    <property type="match status" value="1"/>
</dbReference>
<dbReference type="EMBL" id="FMUQ01000011">
    <property type="protein sequence ID" value="SCY11113.1"/>
    <property type="molecule type" value="Genomic_DNA"/>
</dbReference>
<sequence length="333" mass="36990">MKLKFALLSLTAALSVFSNSVLAKAEMTLRLGLEPSIDSPQGVGAKEMAKVADELSKGKIAIEFFPDQQLGTGPQMIEMVKKGELDIFQGGAGLYSSIEPRLNVFDIPYLFDSVEQAYKVLDSDFGKEILATLEPANLKGLSFWENGIRSVTSNVKPINTPEDLVGLKIRVMPANQVHVDLWQGVGAKPEPLPYGEIYGKLKSGELDAQEHPIAPIYTGKFYEVQKYLSLTQHMYGPLIQVMNLEKFNALPKETQDILLKASYAGAVKMRQFSNENAAKFIDDMKNKGMLVNNVDTTPFKAKMRPLVEKPYVEKNGDDWLKKINASIEADRKK</sequence>
<evidence type="ECO:0000313" key="4">
    <source>
        <dbReference type="Proteomes" id="UP000199588"/>
    </source>
</evidence>